<proteinExistence type="predicted"/>
<reference evidence="1" key="1">
    <citation type="journal article" date="2013" name="Environ. Microbiol.">
        <title>Microbiota from the distal guts of lean and obese adolescents exhibit partial functional redundancy besides clear differences in community structure.</title>
        <authorList>
            <person name="Ferrer M."/>
            <person name="Ruiz A."/>
            <person name="Lanza F."/>
            <person name="Haange S.B."/>
            <person name="Oberbach A."/>
            <person name="Till H."/>
            <person name="Bargiela R."/>
            <person name="Campoy C."/>
            <person name="Segura M.T."/>
            <person name="Richter M."/>
            <person name="von Bergen M."/>
            <person name="Seifert J."/>
            <person name="Suarez A."/>
        </authorList>
    </citation>
    <scope>NUCLEOTIDE SEQUENCE</scope>
</reference>
<protein>
    <recommendedName>
        <fullName evidence="2">Orotate phosphoribosyltransferase</fullName>
    </recommendedName>
</protein>
<evidence type="ECO:0000313" key="1">
    <source>
        <dbReference type="EMBL" id="EKC62068.1"/>
    </source>
</evidence>
<dbReference type="CDD" id="cd06223">
    <property type="entry name" value="PRTases_typeI"/>
    <property type="match status" value="1"/>
</dbReference>
<dbReference type="EMBL" id="AJWZ01005623">
    <property type="protein sequence ID" value="EKC62068.1"/>
    <property type="molecule type" value="Genomic_DNA"/>
</dbReference>
<sequence>MTGIKTHHKIAKETAAELAKEYISSTSVDTIICLEGTEIIGAFLARELAKEGNSSLNGGNDICVITPETNANNQLIFRDNLLKDIYNKNILLLISSVSTGKTINRSVECLKYYNGRLAGISAIFSAVEDYEGIRINSVFSPDDIPSYESVSFNKCEMCRNGQKIDAIINSNGYSKI</sequence>
<accession>K1SWK1</accession>
<dbReference type="Gene3D" id="3.40.50.2020">
    <property type="match status" value="1"/>
</dbReference>
<dbReference type="InterPro" id="IPR029057">
    <property type="entry name" value="PRTase-like"/>
</dbReference>
<comment type="caution">
    <text evidence="1">The sequence shown here is derived from an EMBL/GenBank/DDBJ whole genome shotgun (WGS) entry which is preliminary data.</text>
</comment>
<name>K1SWK1_9ZZZZ</name>
<gene>
    <name evidence="1" type="ORF">OBE_08158</name>
</gene>
<organism evidence="1">
    <name type="scientific">human gut metagenome</name>
    <dbReference type="NCBI Taxonomy" id="408170"/>
    <lineage>
        <taxon>unclassified sequences</taxon>
        <taxon>metagenomes</taxon>
        <taxon>organismal metagenomes</taxon>
    </lineage>
</organism>
<dbReference type="SUPFAM" id="SSF53271">
    <property type="entry name" value="PRTase-like"/>
    <property type="match status" value="1"/>
</dbReference>
<evidence type="ECO:0008006" key="2">
    <source>
        <dbReference type="Google" id="ProtNLM"/>
    </source>
</evidence>
<dbReference type="InterPro" id="IPR000836">
    <property type="entry name" value="PRTase_dom"/>
</dbReference>
<dbReference type="AlphaFoldDB" id="K1SWK1"/>